<gene>
    <name evidence="1" type="ORF">LNINA_LOCUS8494</name>
</gene>
<name>A0AAV1JJ12_9NEOP</name>
<sequence>MSVAEERQTREAGGFWLGGRYGRSLHTVMSTRNDRFFFGSRYGKRNSADAPLNALDRWKRRVVCECVPREHIKRSTVRSTV</sequence>
<proteinExistence type="predicted"/>
<dbReference type="EMBL" id="CAVLEF010000011">
    <property type="protein sequence ID" value="CAK1549169.1"/>
    <property type="molecule type" value="Genomic_DNA"/>
</dbReference>
<dbReference type="Proteomes" id="UP001497472">
    <property type="component" value="Unassembled WGS sequence"/>
</dbReference>
<protein>
    <submittedName>
        <fullName evidence="1">Uncharacterized protein</fullName>
    </submittedName>
</protein>
<evidence type="ECO:0000313" key="1">
    <source>
        <dbReference type="EMBL" id="CAK1549169.1"/>
    </source>
</evidence>
<dbReference type="AlphaFoldDB" id="A0AAV1JJ12"/>
<comment type="caution">
    <text evidence="1">The sequence shown here is derived from an EMBL/GenBank/DDBJ whole genome shotgun (WGS) entry which is preliminary data.</text>
</comment>
<organism evidence="1 2">
    <name type="scientific">Leptosia nina</name>
    <dbReference type="NCBI Taxonomy" id="320188"/>
    <lineage>
        <taxon>Eukaryota</taxon>
        <taxon>Metazoa</taxon>
        <taxon>Ecdysozoa</taxon>
        <taxon>Arthropoda</taxon>
        <taxon>Hexapoda</taxon>
        <taxon>Insecta</taxon>
        <taxon>Pterygota</taxon>
        <taxon>Neoptera</taxon>
        <taxon>Endopterygota</taxon>
        <taxon>Lepidoptera</taxon>
        <taxon>Glossata</taxon>
        <taxon>Ditrysia</taxon>
        <taxon>Papilionoidea</taxon>
        <taxon>Pieridae</taxon>
        <taxon>Pierinae</taxon>
        <taxon>Leptosia</taxon>
    </lineage>
</organism>
<evidence type="ECO:0000313" key="2">
    <source>
        <dbReference type="Proteomes" id="UP001497472"/>
    </source>
</evidence>
<reference evidence="1 2" key="1">
    <citation type="submission" date="2023-11" db="EMBL/GenBank/DDBJ databases">
        <authorList>
            <person name="Okamura Y."/>
        </authorList>
    </citation>
    <scope>NUCLEOTIDE SEQUENCE [LARGE SCALE GENOMIC DNA]</scope>
</reference>
<accession>A0AAV1JJ12</accession>
<keyword evidence="2" id="KW-1185">Reference proteome</keyword>